<dbReference type="STRING" id="1121869.SAMN03084138_01610"/>
<evidence type="ECO:0000313" key="2">
    <source>
        <dbReference type="EMBL" id="SFP21829.1"/>
    </source>
</evidence>
<proteinExistence type="predicted"/>
<gene>
    <name evidence="2" type="ORF">SAMN03084138_01610</name>
</gene>
<dbReference type="Proteomes" id="UP000182692">
    <property type="component" value="Unassembled WGS sequence"/>
</dbReference>
<dbReference type="OrthoDB" id="5917110at2"/>
<organism evidence="2 3">
    <name type="scientific">Enterovibrio norvegicus DSM 15893</name>
    <dbReference type="NCBI Taxonomy" id="1121869"/>
    <lineage>
        <taxon>Bacteria</taxon>
        <taxon>Pseudomonadati</taxon>
        <taxon>Pseudomonadota</taxon>
        <taxon>Gammaproteobacteria</taxon>
        <taxon>Vibrionales</taxon>
        <taxon>Vibrionaceae</taxon>
        <taxon>Enterovibrio</taxon>
    </lineage>
</organism>
<reference evidence="2 3" key="1">
    <citation type="submission" date="2016-10" db="EMBL/GenBank/DDBJ databases">
        <authorList>
            <person name="de Groot N.N."/>
        </authorList>
    </citation>
    <scope>NUCLEOTIDE SEQUENCE [LARGE SCALE GENOMIC DNA]</scope>
    <source>
        <strain evidence="2 3">DSM 15893</strain>
    </source>
</reference>
<accession>A0A1I5NJ85</accession>
<dbReference type="AlphaFoldDB" id="A0A1I5NJ85"/>
<dbReference type="RefSeq" id="WP_017012031.1">
    <property type="nucleotide sequence ID" value="NZ_FOWR01000010.1"/>
</dbReference>
<evidence type="ECO:0000313" key="3">
    <source>
        <dbReference type="Proteomes" id="UP000182692"/>
    </source>
</evidence>
<name>A0A1I5NJ85_9GAMM</name>
<dbReference type="InterPro" id="IPR037883">
    <property type="entry name" value="Knr4/Smi1-like_sf"/>
</dbReference>
<sequence>MNDSQKNQLLRYWREQSQREKSDIPRLSTQEEIEDFESHFSLKLPNFFKTYLLECGIASFNDIDWKCSVYTIDIGEKKYLDYVMHNYIRNLSQIEKELHNLNNALPDYWGTNAPLIPSQMIPIGDSLSSDNGYLLMNLSNDHYGSLWHWRFIQDAWGSEDNNAIIRIADSFEQWLDDLKSCEEAEKIVQTRGGE</sequence>
<dbReference type="InterPro" id="IPR018958">
    <property type="entry name" value="Knr4/Smi1-like_dom"/>
</dbReference>
<dbReference type="Gene3D" id="3.40.1580.10">
    <property type="entry name" value="SMI1/KNR4-like"/>
    <property type="match status" value="1"/>
</dbReference>
<protein>
    <submittedName>
        <fullName evidence="2">SMI1 / KNR4 family (SUKH-1)</fullName>
    </submittedName>
</protein>
<feature type="domain" description="Knr4/Smi1-like" evidence="1">
    <location>
        <begin position="27"/>
        <end position="177"/>
    </location>
</feature>
<dbReference type="Pfam" id="PF09346">
    <property type="entry name" value="SMI1_KNR4"/>
    <property type="match status" value="1"/>
</dbReference>
<evidence type="ECO:0000259" key="1">
    <source>
        <dbReference type="SMART" id="SM00860"/>
    </source>
</evidence>
<dbReference type="GeneID" id="35871705"/>
<dbReference type="EMBL" id="FOWR01000010">
    <property type="protein sequence ID" value="SFP21829.1"/>
    <property type="molecule type" value="Genomic_DNA"/>
</dbReference>
<dbReference type="SMART" id="SM00860">
    <property type="entry name" value="SMI1_KNR4"/>
    <property type="match status" value="1"/>
</dbReference>
<dbReference type="SUPFAM" id="SSF160631">
    <property type="entry name" value="SMI1/KNR4-like"/>
    <property type="match status" value="1"/>
</dbReference>